<keyword evidence="4" id="KW-1134">Transmembrane beta strand</keyword>
<evidence type="ECO:0000256" key="7">
    <source>
        <dbReference type="ARBA" id="ARBA00023136"/>
    </source>
</evidence>
<feature type="domain" description="PapC N-terminal" evidence="11">
    <location>
        <begin position="33"/>
        <end position="180"/>
    </location>
</feature>
<dbReference type="AlphaFoldDB" id="A0A1W1EMF0"/>
<dbReference type="Pfam" id="PF13953">
    <property type="entry name" value="PapC_C"/>
    <property type="match status" value="1"/>
</dbReference>
<dbReference type="PANTHER" id="PTHR30451:SF9">
    <property type="entry name" value="F1 CAPSULE-ANCHORING PROTEIN"/>
    <property type="match status" value="1"/>
</dbReference>
<dbReference type="Proteomes" id="UP000245997">
    <property type="component" value="Plasmid pAA"/>
</dbReference>
<dbReference type="RefSeq" id="WP_160173615.1">
    <property type="nucleotide sequence ID" value="NZ_LT719075.1"/>
</dbReference>
<proteinExistence type="inferred from homology"/>
<evidence type="ECO:0000256" key="9">
    <source>
        <dbReference type="RuleBase" id="RU003884"/>
    </source>
</evidence>
<evidence type="ECO:0000313" key="13">
    <source>
        <dbReference type="Proteomes" id="UP000245997"/>
    </source>
</evidence>
<dbReference type="Pfam" id="PF00577">
    <property type="entry name" value="Usher"/>
    <property type="match status" value="1"/>
</dbReference>
<accession>A0A1W1EMF0</accession>
<evidence type="ECO:0000256" key="4">
    <source>
        <dbReference type="ARBA" id="ARBA00022452"/>
    </source>
</evidence>
<dbReference type="Gene3D" id="2.60.40.2070">
    <property type="match status" value="1"/>
</dbReference>
<evidence type="ECO:0000259" key="10">
    <source>
        <dbReference type="Pfam" id="PF13953"/>
    </source>
</evidence>
<dbReference type="Gene3D" id="2.60.40.3110">
    <property type="match status" value="1"/>
</dbReference>
<dbReference type="GO" id="GO:0009297">
    <property type="term" value="P:pilus assembly"/>
    <property type="evidence" value="ECO:0007669"/>
    <property type="project" value="InterPro"/>
</dbReference>
<gene>
    <name evidence="12" type="ORF">BQ8769_108</name>
</gene>
<keyword evidence="9" id="KW-1029">Fimbrium biogenesis</keyword>
<evidence type="ECO:0000256" key="8">
    <source>
        <dbReference type="ARBA" id="ARBA00023237"/>
    </source>
</evidence>
<dbReference type="FunFam" id="2.60.40.2610:FF:000001">
    <property type="entry name" value="Outer membrane fimbrial usher protein"/>
    <property type="match status" value="1"/>
</dbReference>
<dbReference type="GO" id="GO:0009279">
    <property type="term" value="C:cell outer membrane"/>
    <property type="evidence" value="ECO:0007669"/>
    <property type="project" value="UniProtKB-SubCell"/>
</dbReference>
<evidence type="ECO:0000313" key="12">
    <source>
        <dbReference type="EMBL" id="SJK83490.1"/>
    </source>
</evidence>
<dbReference type="Pfam" id="PF13954">
    <property type="entry name" value="PapC_N"/>
    <property type="match status" value="1"/>
</dbReference>
<evidence type="ECO:0000256" key="2">
    <source>
        <dbReference type="ARBA" id="ARBA00008064"/>
    </source>
</evidence>
<dbReference type="InterPro" id="IPR025885">
    <property type="entry name" value="PapC_N"/>
</dbReference>
<reference evidence="13" key="1">
    <citation type="submission" date="2017-01" db="EMBL/GenBank/DDBJ databases">
        <authorList>
            <person name="Joensson R."/>
        </authorList>
    </citation>
    <scope>NUCLEOTIDE SEQUENCE [LARGE SCALE GENOMIC DNA]</scope>
</reference>
<dbReference type="InterPro" id="IPR042186">
    <property type="entry name" value="FimD_plug_dom"/>
</dbReference>
<dbReference type="InterPro" id="IPR000015">
    <property type="entry name" value="Fimb_usher"/>
</dbReference>
<dbReference type="SUPFAM" id="SSF141729">
    <property type="entry name" value="FimD N-terminal domain-like"/>
    <property type="match status" value="1"/>
</dbReference>
<feature type="domain" description="PapC-like C-terminal" evidence="10">
    <location>
        <begin position="768"/>
        <end position="833"/>
    </location>
</feature>
<keyword evidence="6" id="KW-0732">Signal</keyword>
<protein>
    <submittedName>
        <fullName evidence="12">Agg3C</fullName>
    </submittedName>
</protein>
<dbReference type="InterPro" id="IPR037224">
    <property type="entry name" value="PapC_N_sf"/>
</dbReference>
<dbReference type="InterPro" id="IPR025949">
    <property type="entry name" value="PapC-like_C"/>
</dbReference>
<dbReference type="InterPro" id="IPR018030">
    <property type="entry name" value="Fimbrial_membr_usher_CS"/>
</dbReference>
<sequence>MLHINSMVKVCFFVIIAFSLFHARNSDGKIYSFDSSLLKRRGEGVDLTLFENGGQLPGIYPVDIFLNGTIVGSEDIFFHAEHSNGKPYLKACLSKELLMRYGVKTEKYPKLFLSHYGKKDERQCADLSVIPQATEEFLFEAQKLVLSIPQIAIRSPLRGVASDLIWEDGISTFLLNWQVEAGHSEFQHYEKTTSDNFWISLEPGINIGPWRIRNLTTLNKSSGQVGKWESSYIRAERGLNNIKSRLTLGEDYTPADIFSSVPFRGVMLGTDENMIPYNQRGFAPVIRGIARTQARIEIRQNGYLIQSQTVAAGPFALTDLPITGSGGEFQVTIFESDGAIQSFNVPFTTPAIALREGYLKYNISAGQYRSSDESVEKAYLWQATAMYGLPRALTVFGGVQTAEHYQAAALGVGLSLGNMGAASLDTIYSRGQQKGYDFDTGNSWRIRYDKSFKLTDTSFSAASYQYSNEGYHELSDILDTYRSGANFVFNDTDRKRRRITININQSLGPWGFIGLSGGRDEYKGGDRQDYIGASYSMSWKDISFSVNWTRNRNIGDYFSNRTFNEDTVGMWMSIPLKHWLGKNDNDVNATAQIQHSTRQNTRYEMGLNGRAFDQKLYWDIREQIVPGSKYDADTSQLNMRWSGSYGELVGMYSYNSHTRQMNAGMSGSIAMHSEGITFGQRFGDTMALIAAPGVRGASVGGWPGVSTDSRGYALVSYITPYQENIITLDPTTFPENAEVLQTDTRVVPTKGAVVRAKFKTRVGNRAVVRLARADGTPLPFGTVVTLEGKTEVSNSTGVVDDKGMVYLSGLSEAGKLKAQWGMNSHCYANYRLPVKKGPAGLYLTSAVCI</sequence>
<comment type="similarity">
    <text evidence="2 9">Belongs to the fimbrial export usher family.</text>
</comment>
<evidence type="ECO:0000256" key="3">
    <source>
        <dbReference type="ARBA" id="ARBA00022448"/>
    </source>
</evidence>
<evidence type="ECO:0000256" key="6">
    <source>
        <dbReference type="ARBA" id="ARBA00022729"/>
    </source>
</evidence>
<evidence type="ECO:0000256" key="1">
    <source>
        <dbReference type="ARBA" id="ARBA00004571"/>
    </source>
</evidence>
<keyword evidence="7 9" id="KW-0472">Membrane</keyword>
<keyword evidence="3 9" id="KW-0813">Transport</keyword>
<name>A0A1W1EMF0_ECOLX</name>
<evidence type="ECO:0000256" key="5">
    <source>
        <dbReference type="ARBA" id="ARBA00022692"/>
    </source>
</evidence>
<dbReference type="PROSITE" id="PS01151">
    <property type="entry name" value="FIMBRIAL_USHER"/>
    <property type="match status" value="1"/>
</dbReference>
<dbReference type="InterPro" id="IPR043142">
    <property type="entry name" value="PapC-like_C_sf"/>
</dbReference>
<dbReference type="EMBL" id="LT719075">
    <property type="protein sequence ID" value="SJK83490.1"/>
    <property type="molecule type" value="Genomic_DNA"/>
</dbReference>
<dbReference type="GO" id="GO:0015473">
    <property type="term" value="F:fimbrial usher porin activity"/>
    <property type="evidence" value="ECO:0007669"/>
    <property type="project" value="InterPro"/>
</dbReference>
<dbReference type="Gene3D" id="2.60.40.2610">
    <property type="entry name" value="Outer membrane usher protein FimD, plug domain"/>
    <property type="match status" value="1"/>
</dbReference>
<dbReference type="Gene3D" id="3.10.20.410">
    <property type="match status" value="1"/>
</dbReference>
<comment type="subcellular location">
    <subcellularLocation>
        <location evidence="1 9">Cell outer membrane</location>
        <topology evidence="1 9">Multi-pass membrane protein</topology>
    </subcellularLocation>
</comment>
<dbReference type="PANTHER" id="PTHR30451">
    <property type="entry name" value="OUTER MEMBRANE USHER PROTEIN"/>
    <property type="match status" value="1"/>
</dbReference>
<keyword evidence="5 9" id="KW-0812">Transmembrane</keyword>
<keyword evidence="8 9" id="KW-0998">Cell outer membrane</keyword>
<organism evidence="12 13">
    <name type="scientific">Escherichia coli</name>
    <dbReference type="NCBI Taxonomy" id="562"/>
    <lineage>
        <taxon>Bacteria</taxon>
        <taxon>Pseudomonadati</taxon>
        <taxon>Pseudomonadota</taxon>
        <taxon>Gammaproteobacteria</taxon>
        <taxon>Enterobacterales</taxon>
        <taxon>Enterobacteriaceae</taxon>
        <taxon>Escherichia</taxon>
    </lineage>
</organism>
<evidence type="ECO:0000259" key="11">
    <source>
        <dbReference type="Pfam" id="PF13954"/>
    </source>
</evidence>